<comment type="caution">
    <text evidence="2">The sequence shown here is derived from an EMBL/GenBank/DDBJ whole genome shotgun (WGS) entry which is preliminary data.</text>
</comment>
<dbReference type="AlphaFoldDB" id="A0A4R5UBR1"/>
<name>A0A4R5UBR1_9GAMM</name>
<dbReference type="EMBL" id="SMTG01000002">
    <property type="protein sequence ID" value="TDK32667.1"/>
    <property type="molecule type" value="Genomic_DNA"/>
</dbReference>
<keyword evidence="1" id="KW-0732">Signal</keyword>
<keyword evidence="3" id="KW-1185">Reference proteome</keyword>
<evidence type="ECO:0000256" key="1">
    <source>
        <dbReference type="SAM" id="SignalP"/>
    </source>
</evidence>
<feature type="signal peptide" evidence="1">
    <location>
        <begin position="1"/>
        <end position="17"/>
    </location>
</feature>
<dbReference type="PROSITE" id="PS51257">
    <property type="entry name" value="PROKAR_LIPOPROTEIN"/>
    <property type="match status" value="1"/>
</dbReference>
<protein>
    <submittedName>
        <fullName evidence="2">Uncharacterized protein</fullName>
    </submittedName>
</protein>
<gene>
    <name evidence="2" type="ORF">E2F49_00885</name>
</gene>
<proteinExistence type="predicted"/>
<dbReference type="Proteomes" id="UP000295543">
    <property type="component" value="Unassembled WGS sequence"/>
</dbReference>
<accession>A0A4R5UBR1</accession>
<reference evidence="2 3" key="1">
    <citation type="submission" date="2019-03" db="EMBL/GenBank/DDBJ databases">
        <title>Luteimonas zhaokaii sp.nov., isolated from the rectal contents of Plateau pika in Yushu, Qinghai Province, China.</title>
        <authorList>
            <person name="Zhang G."/>
        </authorList>
    </citation>
    <scope>NUCLEOTIDE SEQUENCE [LARGE SCALE GENOMIC DNA]</scope>
    <source>
        <strain evidence="2 3">THG-MD21</strain>
    </source>
</reference>
<evidence type="ECO:0000313" key="3">
    <source>
        <dbReference type="Proteomes" id="UP000295543"/>
    </source>
</evidence>
<sequence length="76" mass="8074">MLSVLRAAAVLSACTLAACVSQSPRTAQAPAAPRIHEAPPRIVTDSAYVARVGREARRRGLALEWINPPLRQTAGD</sequence>
<evidence type="ECO:0000313" key="2">
    <source>
        <dbReference type="EMBL" id="TDK32667.1"/>
    </source>
</evidence>
<dbReference type="RefSeq" id="WP_133392232.1">
    <property type="nucleotide sequence ID" value="NZ_SMTG01000002.1"/>
</dbReference>
<feature type="chain" id="PRO_5020659700" evidence="1">
    <location>
        <begin position="18"/>
        <end position="76"/>
    </location>
</feature>
<organism evidence="2 3">
    <name type="scientific">Luteimonas terrae</name>
    <dbReference type="NCBI Taxonomy" id="1530191"/>
    <lineage>
        <taxon>Bacteria</taxon>
        <taxon>Pseudomonadati</taxon>
        <taxon>Pseudomonadota</taxon>
        <taxon>Gammaproteobacteria</taxon>
        <taxon>Lysobacterales</taxon>
        <taxon>Lysobacteraceae</taxon>
        <taxon>Luteimonas</taxon>
    </lineage>
</organism>